<dbReference type="EMBL" id="UYRT01093713">
    <property type="protein sequence ID" value="VDN39116.1"/>
    <property type="molecule type" value="Genomic_DNA"/>
</dbReference>
<feature type="domain" description="BBS7 beta-propeller" evidence="4">
    <location>
        <begin position="1"/>
        <end position="79"/>
    </location>
</feature>
<proteinExistence type="predicted"/>
<evidence type="ECO:0000313" key="6">
    <source>
        <dbReference type="Proteomes" id="UP000271098"/>
    </source>
</evidence>
<dbReference type="GO" id="GO:0034464">
    <property type="term" value="C:BBSome"/>
    <property type="evidence" value="ECO:0007669"/>
    <property type="project" value="TreeGrafter"/>
</dbReference>
<dbReference type="PANTHER" id="PTHR16074:SF4">
    <property type="entry name" value="BARDET-BIEDL SYNDROME 7 PROTEIN"/>
    <property type="match status" value="1"/>
</dbReference>
<dbReference type="GO" id="GO:0043005">
    <property type="term" value="C:neuron projection"/>
    <property type="evidence" value="ECO:0007669"/>
    <property type="project" value="TreeGrafter"/>
</dbReference>
<protein>
    <submittedName>
        <fullName evidence="7">BBS2_C domain-containing protein</fullName>
    </submittedName>
</protein>
<dbReference type="InterPro" id="IPR056332">
    <property type="entry name" value="Beta-prop_BBS7"/>
</dbReference>
<dbReference type="GO" id="GO:0036064">
    <property type="term" value="C:ciliary basal body"/>
    <property type="evidence" value="ECO:0007669"/>
    <property type="project" value="TreeGrafter"/>
</dbReference>
<dbReference type="PANTHER" id="PTHR16074">
    <property type="entry name" value="BARDET-BIEDL SYNDROME 7 PROTEIN"/>
    <property type="match status" value="1"/>
</dbReference>
<dbReference type="InterPro" id="IPR056334">
    <property type="entry name" value="BBS7_GAE_dom"/>
</dbReference>
<evidence type="ECO:0000259" key="2">
    <source>
        <dbReference type="Pfam" id="PF23360"/>
    </source>
</evidence>
<dbReference type="GO" id="GO:0008104">
    <property type="term" value="P:intracellular protein localization"/>
    <property type="evidence" value="ECO:0007669"/>
    <property type="project" value="TreeGrafter"/>
</dbReference>
<evidence type="ECO:0000259" key="4">
    <source>
        <dbReference type="Pfam" id="PF23743"/>
    </source>
</evidence>
<evidence type="ECO:0000259" key="3">
    <source>
        <dbReference type="Pfam" id="PF23361"/>
    </source>
</evidence>
<reference evidence="7" key="1">
    <citation type="submission" date="2016-06" db="UniProtKB">
        <authorList>
            <consortium name="WormBaseParasite"/>
        </authorList>
    </citation>
    <scope>IDENTIFICATION</scope>
</reference>
<dbReference type="AlphaFoldDB" id="A0A183ELN9"/>
<dbReference type="Pfam" id="PF23743">
    <property type="entry name" value="Beta-prop_BBS7"/>
    <property type="match status" value="1"/>
</dbReference>
<reference evidence="5 6" key="2">
    <citation type="submission" date="2018-11" db="EMBL/GenBank/DDBJ databases">
        <authorList>
            <consortium name="Pathogen Informatics"/>
        </authorList>
    </citation>
    <scope>NUCLEOTIDE SEQUENCE [LARGE SCALE GENOMIC DNA]</scope>
</reference>
<evidence type="ECO:0000256" key="1">
    <source>
        <dbReference type="SAM" id="Coils"/>
    </source>
</evidence>
<dbReference type="GO" id="GO:0005930">
    <property type="term" value="C:axoneme"/>
    <property type="evidence" value="ECO:0007669"/>
    <property type="project" value="TreeGrafter"/>
</dbReference>
<dbReference type="WBParaSite" id="GPUH_0002190701-mRNA-1">
    <property type="protein sequence ID" value="GPUH_0002190701-mRNA-1"/>
    <property type="gene ID" value="GPUH_0002190701"/>
</dbReference>
<feature type="domain" description="BBS7 GAE" evidence="2">
    <location>
        <begin position="138"/>
        <end position="236"/>
    </location>
</feature>
<dbReference type="InterPro" id="IPR056333">
    <property type="entry name" value="BBS7_pf_dom"/>
</dbReference>
<name>A0A183ELN9_9BILA</name>
<evidence type="ECO:0000313" key="5">
    <source>
        <dbReference type="EMBL" id="VDN39116.1"/>
    </source>
</evidence>
<dbReference type="GO" id="GO:0060271">
    <property type="term" value="P:cilium assembly"/>
    <property type="evidence" value="ECO:0007669"/>
    <property type="project" value="TreeGrafter"/>
</dbReference>
<dbReference type="Proteomes" id="UP000271098">
    <property type="component" value="Unassembled WGS sequence"/>
</dbReference>
<keyword evidence="6" id="KW-1185">Reference proteome</keyword>
<organism evidence="7">
    <name type="scientific">Gongylonema pulchrum</name>
    <dbReference type="NCBI Taxonomy" id="637853"/>
    <lineage>
        <taxon>Eukaryota</taxon>
        <taxon>Metazoa</taxon>
        <taxon>Ecdysozoa</taxon>
        <taxon>Nematoda</taxon>
        <taxon>Chromadorea</taxon>
        <taxon>Rhabditida</taxon>
        <taxon>Spirurina</taxon>
        <taxon>Spiruromorpha</taxon>
        <taxon>Spiruroidea</taxon>
        <taxon>Gongylonematidae</taxon>
        <taxon>Gongylonema</taxon>
    </lineage>
</organism>
<dbReference type="CDD" id="cd21372">
    <property type="entry name" value="cwf21_CWC21-like"/>
    <property type="match status" value="1"/>
</dbReference>
<keyword evidence="1" id="KW-0175">Coiled coil</keyword>
<feature type="domain" description="BBS7 platform" evidence="3">
    <location>
        <begin position="244"/>
        <end position="309"/>
    </location>
</feature>
<dbReference type="OrthoDB" id="414590at2759"/>
<feature type="coiled-coil region" evidence="1">
    <location>
        <begin position="94"/>
        <end position="128"/>
    </location>
</feature>
<accession>A0A183ELN9</accession>
<dbReference type="Pfam" id="PF23360">
    <property type="entry name" value="BBS7_GAE"/>
    <property type="match status" value="1"/>
</dbReference>
<evidence type="ECO:0000313" key="7">
    <source>
        <dbReference type="WBParaSite" id="GPUH_0002190701-mRNA-1"/>
    </source>
</evidence>
<gene>
    <name evidence="5" type="ORF">GPUH_LOCUS21880</name>
</gene>
<sequence>ITSIHCYPLTGGSCPDIIIGKEDGLIEIYTVDDSDQATFYKSYQCEECVVSVQCGRVSSASFDEIVVCTYTGWVFALTTEPVSKPRADAFSALSPQIEVKVQQLRNELEELEQKVVEERQRYHELTLQDQSGATSMIPRFAIQDQCKLDRDLACYAIVIELIVPIDYILLQSDVAVELLDVEKNSASKNALLATYRCQSSTTRIEIRIRSIEGQYGSLLAYICPKIHPKMCQVRTYEIKPLSLHERVHQFDSSRPLSTLRITGNFTVAEAHQWLCFLVSEVPDRVPPQDSITFNFASVFVGTQMQASYRLAI</sequence>
<dbReference type="GO" id="GO:0016020">
    <property type="term" value="C:membrane"/>
    <property type="evidence" value="ECO:0007669"/>
    <property type="project" value="TreeGrafter"/>
</dbReference>
<dbReference type="Pfam" id="PF23361">
    <property type="entry name" value="BBS7_pf"/>
    <property type="match status" value="1"/>
</dbReference>